<gene>
    <name evidence="4" type="ORF">IFR04_005549</name>
</gene>
<evidence type="ECO:0000256" key="2">
    <source>
        <dbReference type="ARBA" id="ARBA00023134"/>
    </source>
</evidence>
<dbReference type="InterPro" id="IPR050100">
    <property type="entry name" value="TRAFAC_GTPase_members"/>
</dbReference>
<keyword evidence="5" id="KW-1185">Reference proteome</keyword>
<organism evidence="4 5">
    <name type="scientific">Cadophora malorum</name>
    <dbReference type="NCBI Taxonomy" id="108018"/>
    <lineage>
        <taxon>Eukaryota</taxon>
        <taxon>Fungi</taxon>
        <taxon>Dikarya</taxon>
        <taxon>Ascomycota</taxon>
        <taxon>Pezizomycotina</taxon>
        <taxon>Leotiomycetes</taxon>
        <taxon>Helotiales</taxon>
        <taxon>Ploettnerulaceae</taxon>
        <taxon>Cadophora</taxon>
    </lineage>
</organism>
<dbReference type="Pfam" id="PF00009">
    <property type="entry name" value="GTP_EFTU"/>
    <property type="match status" value="1"/>
</dbReference>
<dbReference type="OrthoDB" id="3524701at2759"/>
<protein>
    <recommendedName>
        <fullName evidence="3">Tr-type G domain-containing protein</fullName>
    </recommendedName>
</protein>
<evidence type="ECO:0000256" key="1">
    <source>
        <dbReference type="ARBA" id="ARBA00022741"/>
    </source>
</evidence>
<dbReference type="Proteomes" id="UP000664132">
    <property type="component" value="Unassembled WGS sequence"/>
</dbReference>
<keyword evidence="1" id="KW-0547">Nucleotide-binding</keyword>
<dbReference type="InterPro" id="IPR027417">
    <property type="entry name" value="P-loop_NTPase"/>
</dbReference>
<dbReference type="GO" id="GO:0005525">
    <property type="term" value="F:GTP binding"/>
    <property type="evidence" value="ECO:0007669"/>
    <property type="project" value="UniProtKB-KW"/>
</dbReference>
<sequence>MASREKTLLVFGPAGAGKATTMGCLLFKYGGIDMLTMERFQKEGIRLYDQAARDLKSRAVQPSFHTPNFHVVVSDGSSKVDCVLLVIAVDSTHVDAGKELAAAAGQAEHIIVLINKMDNVSWSEEAFQKTKQSLGPTAESIPIVPFSALKGDNAVELSSNSSWYKGPTLLAALEASFCP</sequence>
<dbReference type="AlphaFoldDB" id="A0A8H7TL16"/>
<accession>A0A8H7TL16</accession>
<dbReference type="GO" id="GO:0003924">
    <property type="term" value="F:GTPase activity"/>
    <property type="evidence" value="ECO:0007669"/>
    <property type="project" value="InterPro"/>
</dbReference>
<reference evidence="4" key="1">
    <citation type="submission" date="2021-02" db="EMBL/GenBank/DDBJ databases">
        <title>Genome sequence Cadophora malorum strain M34.</title>
        <authorList>
            <person name="Stefanovic E."/>
            <person name="Vu D."/>
            <person name="Scully C."/>
            <person name="Dijksterhuis J."/>
            <person name="Roader J."/>
            <person name="Houbraken J."/>
        </authorList>
    </citation>
    <scope>NUCLEOTIDE SEQUENCE</scope>
    <source>
        <strain evidence="4">M34</strain>
    </source>
</reference>
<dbReference type="PANTHER" id="PTHR23115">
    <property type="entry name" value="TRANSLATION FACTOR"/>
    <property type="match status" value="1"/>
</dbReference>
<evidence type="ECO:0000313" key="5">
    <source>
        <dbReference type="Proteomes" id="UP000664132"/>
    </source>
</evidence>
<feature type="domain" description="Tr-type G" evidence="3">
    <location>
        <begin position="69"/>
        <end position="157"/>
    </location>
</feature>
<comment type="caution">
    <text evidence="4">The sequence shown here is derived from an EMBL/GenBank/DDBJ whole genome shotgun (WGS) entry which is preliminary data.</text>
</comment>
<dbReference type="Gene3D" id="3.40.50.300">
    <property type="entry name" value="P-loop containing nucleotide triphosphate hydrolases"/>
    <property type="match status" value="1"/>
</dbReference>
<evidence type="ECO:0000313" key="4">
    <source>
        <dbReference type="EMBL" id="KAG4421366.1"/>
    </source>
</evidence>
<dbReference type="SUPFAM" id="SSF52540">
    <property type="entry name" value="P-loop containing nucleoside triphosphate hydrolases"/>
    <property type="match status" value="1"/>
</dbReference>
<dbReference type="EMBL" id="JAFJYH010000067">
    <property type="protein sequence ID" value="KAG4421366.1"/>
    <property type="molecule type" value="Genomic_DNA"/>
</dbReference>
<name>A0A8H7TL16_9HELO</name>
<proteinExistence type="predicted"/>
<dbReference type="InterPro" id="IPR000795">
    <property type="entry name" value="T_Tr_GTP-bd_dom"/>
</dbReference>
<keyword evidence="2" id="KW-0342">GTP-binding</keyword>
<evidence type="ECO:0000259" key="3">
    <source>
        <dbReference type="Pfam" id="PF00009"/>
    </source>
</evidence>